<dbReference type="OrthoDB" id="1900854at2"/>
<evidence type="ECO:0000313" key="3">
    <source>
        <dbReference type="Proteomes" id="UP000000814"/>
    </source>
</evidence>
<name>Q97JQ7_CLOAB</name>
<dbReference type="AlphaFoldDB" id="Q97JQ7"/>
<dbReference type="PATRIC" id="fig|272562.8.peg.1418"/>
<dbReference type="Proteomes" id="UP000000814">
    <property type="component" value="Chromosome"/>
</dbReference>
<dbReference type="HOGENOM" id="CLU_735088_0_0_9"/>
<dbReference type="PIR" id="A97050">
    <property type="entry name" value="A97050"/>
</dbReference>
<keyword evidence="3" id="KW-1185">Reference proteome</keyword>
<gene>
    <name evidence="2" type="ordered locus">CA_C1216</name>
</gene>
<dbReference type="KEGG" id="cac:CA_C1216"/>
<keyword evidence="1" id="KW-0175">Coiled coil</keyword>
<dbReference type="STRING" id="272562.CA_C1216"/>
<evidence type="ECO:0000313" key="2">
    <source>
        <dbReference type="EMBL" id="AAK79188.1"/>
    </source>
</evidence>
<feature type="coiled-coil region" evidence="1">
    <location>
        <begin position="277"/>
        <end position="311"/>
    </location>
</feature>
<dbReference type="EMBL" id="AE001437">
    <property type="protein sequence ID" value="AAK79188.1"/>
    <property type="molecule type" value="Genomic_DNA"/>
</dbReference>
<organism evidence="2 3">
    <name type="scientific">Clostridium acetobutylicum (strain ATCC 824 / DSM 792 / JCM 1419 / IAM 19013 / LMG 5710 / NBRC 13948 / NRRL B-527 / VKM B-1787 / 2291 / W)</name>
    <dbReference type="NCBI Taxonomy" id="272562"/>
    <lineage>
        <taxon>Bacteria</taxon>
        <taxon>Bacillati</taxon>
        <taxon>Bacillota</taxon>
        <taxon>Clostridia</taxon>
        <taxon>Eubacteriales</taxon>
        <taxon>Clostridiaceae</taxon>
        <taxon>Clostridium</taxon>
    </lineage>
</organism>
<sequence>MLGKLYYRSGSCFGEIGKEIKTPKGVFHIGDVIKIGNRISIFVENKSVCSYPFIMGREASTIEDILEENFNNWKIVKSYKDLKDGDIYFDNCIQVFLFRGELKYKKDESFYGYIGDYAFKNQGEIFRVGDVIDIICGKNFIIKNIKNEAFINGFKGSSLNGKFNNLYLGYKEKFKSFSDIAQGEKYGFVEAKLFNNSQAKQSVVLKVELRQMSNLIIGRILYQDEEIIKRGSFRFKATNGINLKSIDSPYMSEHNLYLKGTDDKGDKMFFSYDAETIEHAKEVIKNINVAIEELNENYKKEERKEEKIKTSLNNLFNIKDLKISVDRKKNVIIIKMGNVSRKCLFQDINRGNFSINRVIKKLVLILLEEEIERSER</sequence>
<accession>Q97JQ7</accession>
<dbReference type="RefSeq" id="WP_010964529.1">
    <property type="nucleotide sequence ID" value="NC_003030.1"/>
</dbReference>
<reference evidence="2 3" key="1">
    <citation type="journal article" date="2001" name="J. Bacteriol.">
        <title>Genome sequence and comparative analysis of the solvent-producing bacterium Clostridium acetobutylicum.</title>
        <authorList>
            <person name="Nolling J."/>
            <person name="Breton G."/>
            <person name="Omelchenko M.V."/>
            <person name="Makarova K.S."/>
            <person name="Zeng Q."/>
            <person name="Gibson R."/>
            <person name="Lee H.M."/>
            <person name="Dubois J."/>
            <person name="Qiu D."/>
            <person name="Hitti J."/>
            <person name="Wolf Y.I."/>
            <person name="Tatusov R.L."/>
            <person name="Sabathe F."/>
            <person name="Doucette-Stamm L."/>
            <person name="Soucaille P."/>
            <person name="Daly M.J."/>
            <person name="Bennett G.N."/>
            <person name="Koonin E.V."/>
            <person name="Smith D.R."/>
        </authorList>
    </citation>
    <scope>NUCLEOTIDE SEQUENCE [LARGE SCALE GENOMIC DNA]</scope>
    <source>
        <strain evidence="3">ATCC 824 / DSM 792 / JCM 1419 / LMG 5710 / VKM B-1787</strain>
    </source>
</reference>
<evidence type="ECO:0000256" key="1">
    <source>
        <dbReference type="SAM" id="Coils"/>
    </source>
</evidence>
<dbReference type="GeneID" id="44997723"/>
<proteinExistence type="predicted"/>
<protein>
    <submittedName>
        <fullName evidence="2">Uncharacterized protein</fullName>
    </submittedName>
</protein>